<dbReference type="GO" id="GO:0008146">
    <property type="term" value="F:sulfotransferase activity"/>
    <property type="evidence" value="ECO:0007669"/>
    <property type="project" value="InterPro"/>
</dbReference>
<sequence>MTINHRLPHFVIIGAVKGATTWIHNQLRDNPAVYLPAPEPHFFSQEYDCGLDHYRRFFDGAAPGQMLGEKSADYLAHPLAAARMASILPQARLVVQLRNPVDRAYSDYKMLFRRGTVTQGPEAYLDGRPSDQPRFLEDGLYARHLRRWLDHFSADQIKIILFEDVKAAPEQTVATVSAHVGAPCHYSKQVGASPRNDSSERFLPLPVRTALAPLKDAARPLRGNSMFEKVRGLFARQIQYPPLPGALRTRMMDYYARDIDDLETLIGRDLSHWKQKSRLAA</sequence>
<dbReference type="PANTHER" id="PTHR10605:SF56">
    <property type="entry name" value="BIFUNCTIONAL HEPARAN SULFATE N-DEACETYLASE_N-SULFOTRANSFERASE"/>
    <property type="match status" value="1"/>
</dbReference>
<comment type="caution">
    <text evidence="2">The sequence shown here is derived from an EMBL/GenBank/DDBJ whole genome shotgun (WGS) entry which is preliminary data.</text>
</comment>
<dbReference type="SUPFAM" id="SSF52540">
    <property type="entry name" value="P-loop containing nucleoside triphosphate hydrolases"/>
    <property type="match status" value="1"/>
</dbReference>
<evidence type="ECO:0000256" key="1">
    <source>
        <dbReference type="ARBA" id="ARBA00022679"/>
    </source>
</evidence>
<dbReference type="InterPro" id="IPR027417">
    <property type="entry name" value="P-loop_NTPase"/>
</dbReference>
<dbReference type="PANTHER" id="PTHR10605">
    <property type="entry name" value="HEPARAN SULFATE SULFOTRANSFERASE"/>
    <property type="match status" value="1"/>
</dbReference>
<proteinExistence type="predicted"/>
<dbReference type="AlphaFoldDB" id="A0A846M586"/>
<dbReference type="Gene3D" id="3.40.50.300">
    <property type="entry name" value="P-loop containing nucleotide triphosphate hydrolases"/>
    <property type="match status" value="1"/>
</dbReference>
<keyword evidence="1" id="KW-0808">Transferase</keyword>
<organism evidence="2 3">
    <name type="scientific">Sphingobium vermicomposti</name>
    <dbReference type="NCBI Taxonomy" id="529005"/>
    <lineage>
        <taxon>Bacteria</taxon>
        <taxon>Pseudomonadati</taxon>
        <taxon>Pseudomonadota</taxon>
        <taxon>Alphaproteobacteria</taxon>
        <taxon>Sphingomonadales</taxon>
        <taxon>Sphingomonadaceae</taxon>
        <taxon>Sphingobium</taxon>
    </lineage>
</organism>
<evidence type="ECO:0000313" key="3">
    <source>
        <dbReference type="Proteomes" id="UP000576821"/>
    </source>
</evidence>
<dbReference type="Pfam" id="PF13469">
    <property type="entry name" value="Sulfotransfer_3"/>
    <property type="match status" value="1"/>
</dbReference>
<accession>A0A846M586</accession>
<name>A0A846M586_9SPHN</name>
<dbReference type="Proteomes" id="UP000576821">
    <property type="component" value="Unassembled WGS sequence"/>
</dbReference>
<evidence type="ECO:0000313" key="2">
    <source>
        <dbReference type="EMBL" id="NIJ15900.1"/>
    </source>
</evidence>
<dbReference type="RefSeq" id="WP_167302505.1">
    <property type="nucleotide sequence ID" value="NZ_JAASQR010000001.1"/>
</dbReference>
<dbReference type="InterPro" id="IPR037359">
    <property type="entry name" value="NST/OST"/>
</dbReference>
<gene>
    <name evidence="2" type="ORF">FHS54_000849</name>
</gene>
<keyword evidence="3" id="KW-1185">Reference proteome</keyword>
<protein>
    <recommendedName>
        <fullName evidence="4">Sulfotransferase</fullName>
    </recommendedName>
</protein>
<evidence type="ECO:0008006" key="4">
    <source>
        <dbReference type="Google" id="ProtNLM"/>
    </source>
</evidence>
<reference evidence="2 3" key="1">
    <citation type="submission" date="2020-03" db="EMBL/GenBank/DDBJ databases">
        <title>Genomic Encyclopedia of Type Strains, Phase IV (KMG-IV): sequencing the most valuable type-strain genomes for metagenomic binning, comparative biology and taxonomic classification.</title>
        <authorList>
            <person name="Goeker M."/>
        </authorList>
    </citation>
    <scope>NUCLEOTIDE SEQUENCE [LARGE SCALE GENOMIC DNA]</scope>
    <source>
        <strain evidence="2 3">DSM 21299</strain>
    </source>
</reference>
<dbReference type="EMBL" id="JAASQR010000001">
    <property type="protein sequence ID" value="NIJ15900.1"/>
    <property type="molecule type" value="Genomic_DNA"/>
</dbReference>